<organism evidence="1 2">
    <name type="scientific">Limnoraphis robusta CCNP1315</name>
    <dbReference type="NCBI Taxonomy" id="3110306"/>
    <lineage>
        <taxon>Bacteria</taxon>
        <taxon>Bacillati</taxon>
        <taxon>Cyanobacteriota</taxon>
        <taxon>Cyanophyceae</taxon>
        <taxon>Oscillatoriophycideae</taxon>
        <taxon>Oscillatoriales</taxon>
        <taxon>Sirenicapillariaceae</taxon>
        <taxon>Limnoraphis</taxon>
    </lineage>
</organism>
<name>A0ABU5U448_9CYAN</name>
<proteinExistence type="predicted"/>
<protein>
    <submittedName>
        <fullName evidence="1">Uncharacterized protein</fullName>
    </submittedName>
</protein>
<evidence type="ECO:0000313" key="1">
    <source>
        <dbReference type="EMBL" id="MEA5521691.1"/>
    </source>
</evidence>
<reference evidence="1 2" key="1">
    <citation type="submission" date="2023-12" db="EMBL/GenBank/DDBJ databases">
        <title>Baltic Sea Cyanobacteria.</title>
        <authorList>
            <person name="Delbaje E."/>
            <person name="Fewer D.P."/>
            <person name="Shishido T.K."/>
        </authorList>
    </citation>
    <scope>NUCLEOTIDE SEQUENCE [LARGE SCALE GENOMIC DNA]</scope>
    <source>
        <strain evidence="1 2">CCNP 1315</strain>
    </source>
</reference>
<accession>A0ABU5U448</accession>
<keyword evidence="2" id="KW-1185">Reference proteome</keyword>
<dbReference type="EMBL" id="JAYGHT010000136">
    <property type="protein sequence ID" value="MEA5521691.1"/>
    <property type="molecule type" value="Genomic_DNA"/>
</dbReference>
<comment type="caution">
    <text evidence="1">The sequence shown here is derived from an EMBL/GenBank/DDBJ whole genome shotgun (WGS) entry which is preliminary data.</text>
</comment>
<dbReference type="Proteomes" id="UP001301728">
    <property type="component" value="Unassembled WGS sequence"/>
</dbReference>
<dbReference type="RefSeq" id="WP_323219673.1">
    <property type="nucleotide sequence ID" value="NZ_JAYGHT010000136.1"/>
</dbReference>
<gene>
    <name evidence="1" type="ORF">VB854_22390</name>
</gene>
<sequence length="45" mass="4902">MSLFNKGKELEAFLNTIRAGKIVRKHKAPNSEVMGALATNIDEAS</sequence>
<evidence type="ECO:0000313" key="2">
    <source>
        <dbReference type="Proteomes" id="UP001301728"/>
    </source>
</evidence>